<dbReference type="EMBL" id="JASGCB010000043">
    <property type="protein sequence ID" value="MDI9261271.1"/>
    <property type="molecule type" value="Genomic_DNA"/>
</dbReference>
<sequence>MLGHLIDRVESFFKDMGVSSPRELDFKALAASNSAKLFYAPRKSHAITIFRDDGSVEHICVVNSKETNEVQRVHASLEISHTFLFSESETKIVDVFRVFQEPQVIQLAGHIFAPSFLLREYFKWISPCSNDCVEFLANEFCVTREAMRQRINDFLLRTFF</sequence>
<dbReference type="RefSeq" id="WP_283204667.1">
    <property type="nucleotide sequence ID" value="NZ_JASGCB010000043.1"/>
</dbReference>
<name>A0ABT6Y1S1_ALISE</name>
<evidence type="ECO:0000313" key="1">
    <source>
        <dbReference type="EMBL" id="MDI9261271.1"/>
    </source>
</evidence>
<keyword evidence="2" id="KW-1185">Reference proteome</keyword>
<accession>A0ABT6Y1S1</accession>
<comment type="caution">
    <text evidence="1">The sequence shown here is derived from an EMBL/GenBank/DDBJ whole genome shotgun (WGS) entry which is preliminary data.</text>
</comment>
<protein>
    <submittedName>
        <fullName evidence="1">Uncharacterized protein</fullName>
    </submittedName>
</protein>
<dbReference type="Proteomes" id="UP001529245">
    <property type="component" value="Unassembled WGS sequence"/>
</dbReference>
<evidence type="ECO:0000313" key="2">
    <source>
        <dbReference type="Proteomes" id="UP001529245"/>
    </source>
</evidence>
<gene>
    <name evidence="1" type="ORF">QID03_14005</name>
</gene>
<organism evidence="1 2">
    <name type="scientific">Alicyclobacillus sendaiensis PA2</name>
    <dbReference type="NCBI Taxonomy" id="3029425"/>
    <lineage>
        <taxon>Bacteria</taxon>
        <taxon>Bacillati</taxon>
        <taxon>Bacillota</taxon>
        <taxon>Bacilli</taxon>
        <taxon>Bacillales</taxon>
        <taxon>Alicyclobacillaceae</taxon>
        <taxon>Alicyclobacillus</taxon>
    </lineage>
</organism>
<reference evidence="1 2" key="1">
    <citation type="submission" date="2023-04" db="EMBL/GenBank/DDBJ databases">
        <title>A. sendaiensis sub sp. chiapanensis a novel subspecie with specific adaptation in bacterial cell wall isolated from an active volcano.</title>
        <authorList>
            <person name="Alvarez Gutierrez P.E."/>
            <person name="Ortiz Cortes L.Y."/>
        </authorList>
    </citation>
    <scope>NUCLEOTIDE SEQUENCE [LARGE SCALE GENOMIC DNA]</scope>
    <source>
        <strain evidence="1 2">PA2</strain>
    </source>
</reference>
<proteinExistence type="predicted"/>